<feature type="transmembrane region" description="Helical" evidence="11">
    <location>
        <begin position="147"/>
        <end position="172"/>
    </location>
</feature>
<dbReference type="InterPro" id="IPR003661">
    <property type="entry name" value="HisK_dim/P_dom"/>
</dbReference>
<feature type="domain" description="HAMP" evidence="13">
    <location>
        <begin position="177"/>
        <end position="230"/>
    </location>
</feature>
<comment type="caution">
    <text evidence="14">The sequence shown here is derived from an EMBL/GenBank/DDBJ whole genome shotgun (WGS) entry which is preliminary data.</text>
</comment>
<accession>A0ABP7C087</accession>
<proteinExistence type="predicted"/>
<keyword evidence="15" id="KW-1185">Reference proteome</keyword>
<dbReference type="Pfam" id="PF02518">
    <property type="entry name" value="HATPase_c"/>
    <property type="match status" value="1"/>
</dbReference>
<evidence type="ECO:0000256" key="1">
    <source>
        <dbReference type="ARBA" id="ARBA00000085"/>
    </source>
</evidence>
<dbReference type="SMART" id="SM00388">
    <property type="entry name" value="HisKA"/>
    <property type="match status" value="1"/>
</dbReference>
<dbReference type="EMBL" id="BAAAZP010000086">
    <property type="protein sequence ID" value="GAA3675359.1"/>
    <property type="molecule type" value="Genomic_DNA"/>
</dbReference>
<evidence type="ECO:0000256" key="4">
    <source>
        <dbReference type="ARBA" id="ARBA00022553"/>
    </source>
</evidence>
<evidence type="ECO:0000313" key="15">
    <source>
        <dbReference type="Proteomes" id="UP001500902"/>
    </source>
</evidence>
<dbReference type="SUPFAM" id="SSF55874">
    <property type="entry name" value="ATPase domain of HSP90 chaperone/DNA topoisomerase II/histidine kinase"/>
    <property type="match status" value="1"/>
</dbReference>
<keyword evidence="10 11" id="KW-0472">Membrane</keyword>
<keyword evidence="9" id="KW-0902">Two-component regulatory system</keyword>
<dbReference type="Gene3D" id="1.10.287.130">
    <property type="match status" value="1"/>
</dbReference>
<gene>
    <name evidence="14" type="ORF">GCM10022224_044470</name>
</gene>
<evidence type="ECO:0000256" key="11">
    <source>
        <dbReference type="SAM" id="Phobius"/>
    </source>
</evidence>
<keyword evidence="8 11" id="KW-1133">Transmembrane helix</keyword>
<evidence type="ECO:0000313" key="14">
    <source>
        <dbReference type="EMBL" id="GAA3675359.1"/>
    </source>
</evidence>
<dbReference type="SMART" id="SM00387">
    <property type="entry name" value="HATPase_c"/>
    <property type="match status" value="1"/>
</dbReference>
<evidence type="ECO:0000256" key="9">
    <source>
        <dbReference type="ARBA" id="ARBA00023012"/>
    </source>
</evidence>
<dbReference type="RefSeq" id="WP_344881084.1">
    <property type="nucleotide sequence ID" value="NZ_BAAAZP010000086.1"/>
</dbReference>
<dbReference type="InterPro" id="IPR003594">
    <property type="entry name" value="HATPase_dom"/>
</dbReference>
<keyword evidence="5" id="KW-0808">Transferase</keyword>
<dbReference type="PANTHER" id="PTHR45436">
    <property type="entry name" value="SENSOR HISTIDINE KINASE YKOH"/>
    <property type="match status" value="1"/>
</dbReference>
<protein>
    <recommendedName>
        <fullName evidence="3">histidine kinase</fullName>
        <ecNumber evidence="3">2.7.13.3</ecNumber>
    </recommendedName>
</protein>
<dbReference type="SUPFAM" id="SSF47384">
    <property type="entry name" value="Homodimeric domain of signal transducing histidine kinase"/>
    <property type="match status" value="1"/>
</dbReference>
<dbReference type="InterPro" id="IPR036890">
    <property type="entry name" value="HATPase_C_sf"/>
</dbReference>
<organism evidence="14 15">
    <name type="scientific">Nonomuraea antimicrobica</name>
    <dbReference type="NCBI Taxonomy" id="561173"/>
    <lineage>
        <taxon>Bacteria</taxon>
        <taxon>Bacillati</taxon>
        <taxon>Actinomycetota</taxon>
        <taxon>Actinomycetes</taxon>
        <taxon>Streptosporangiales</taxon>
        <taxon>Streptosporangiaceae</taxon>
        <taxon>Nonomuraea</taxon>
    </lineage>
</organism>
<dbReference type="SMART" id="SM00304">
    <property type="entry name" value="HAMP"/>
    <property type="match status" value="1"/>
</dbReference>
<keyword evidence="4" id="KW-0597">Phosphoprotein</keyword>
<evidence type="ECO:0000256" key="5">
    <source>
        <dbReference type="ARBA" id="ARBA00022679"/>
    </source>
</evidence>
<feature type="transmembrane region" description="Helical" evidence="11">
    <location>
        <begin position="7"/>
        <end position="29"/>
    </location>
</feature>
<sequence>MSLQNRLALFTGIAVCLLCLGFSAILLGVDHRAATLSLTDEVRADVELAAYYVQRNDHVAPLPTTIPTGLIHPIQVVDAHGHVVAASRELRGKPALTAQMPSPERTASGVICGTVFGPGRCDIVVAQRVYRDNDFWTVYAASPSLPFYVHTGLATVLLIGTAVFTGAAAVCARVLMARSLAPVAHIQRRLDDIRSTDPSGRVPVPEVKNEIYYLAGSVNLCLNRLERAIAEQRRFSTDASHELRTPIAAMRVQLEDALMAPQDTDVPTLCNAVLPSLDRLEAVSTGLLMLSGMDFGAREPAQAVDLAEVVTSVRGDRLWTKNVVAHLAPGVLVAGQPSKLRDLVGRLLDNAERHARTTITLVVRREVDQAELDGGFAGGTAVLEVLDDGDGIPPDQRETVFERFTRLDAARSRDAGGFGLGLPIARLIAESHGGTLTAHDPAPGAGGARFVLCLPLAPHP</sequence>
<dbReference type="InterPro" id="IPR004358">
    <property type="entry name" value="Sig_transdc_His_kin-like_C"/>
</dbReference>
<dbReference type="InterPro" id="IPR050428">
    <property type="entry name" value="TCS_sensor_his_kinase"/>
</dbReference>
<dbReference type="Proteomes" id="UP001500902">
    <property type="component" value="Unassembled WGS sequence"/>
</dbReference>
<dbReference type="PANTHER" id="PTHR45436:SF5">
    <property type="entry name" value="SENSOR HISTIDINE KINASE TRCS"/>
    <property type="match status" value="1"/>
</dbReference>
<evidence type="ECO:0000256" key="8">
    <source>
        <dbReference type="ARBA" id="ARBA00022989"/>
    </source>
</evidence>
<dbReference type="Gene3D" id="3.30.565.10">
    <property type="entry name" value="Histidine kinase-like ATPase, C-terminal domain"/>
    <property type="match status" value="1"/>
</dbReference>
<evidence type="ECO:0000259" key="12">
    <source>
        <dbReference type="PROSITE" id="PS50109"/>
    </source>
</evidence>
<evidence type="ECO:0000259" key="13">
    <source>
        <dbReference type="PROSITE" id="PS50885"/>
    </source>
</evidence>
<dbReference type="PROSITE" id="PS50885">
    <property type="entry name" value="HAMP"/>
    <property type="match status" value="1"/>
</dbReference>
<name>A0ABP7C087_9ACTN</name>
<evidence type="ECO:0000256" key="2">
    <source>
        <dbReference type="ARBA" id="ARBA00004236"/>
    </source>
</evidence>
<dbReference type="CDD" id="cd00082">
    <property type="entry name" value="HisKA"/>
    <property type="match status" value="1"/>
</dbReference>
<dbReference type="PROSITE" id="PS50109">
    <property type="entry name" value="HIS_KIN"/>
    <property type="match status" value="1"/>
</dbReference>
<evidence type="ECO:0000256" key="3">
    <source>
        <dbReference type="ARBA" id="ARBA00012438"/>
    </source>
</evidence>
<comment type="catalytic activity">
    <reaction evidence="1">
        <text>ATP + protein L-histidine = ADP + protein N-phospho-L-histidine.</text>
        <dbReference type="EC" id="2.7.13.3"/>
    </reaction>
</comment>
<reference evidence="15" key="1">
    <citation type="journal article" date="2019" name="Int. J. Syst. Evol. Microbiol.">
        <title>The Global Catalogue of Microorganisms (GCM) 10K type strain sequencing project: providing services to taxonomists for standard genome sequencing and annotation.</title>
        <authorList>
            <consortium name="The Broad Institute Genomics Platform"/>
            <consortium name="The Broad Institute Genome Sequencing Center for Infectious Disease"/>
            <person name="Wu L."/>
            <person name="Ma J."/>
        </authorList>
    </citation>
    <scope>NUCLEOTIDE SEQUENCE [LARGE SCALE GENOMIC DNA]</scope>
    <source>
        <strain evidence="15">JCM 16904</strain>
    </source>
</reference>
<dbReference type="InterPro" id="IPR036097">
    <property type="entry name" value="HisK_dim/P_sf"/>
</dbReference>
<dbReference type="InterPro" id="IPR005467">
    <property type="entry name" value="His_kinase_dom"/>
</dbReference>
<keyword evidence="6 11" id="KW-0812">Transmembrane</keyword>
<evidence type="ECO:0000256" key="7">
    <source>
        <dbReference type="ARBA" id="ARBA00022777"/>
    </source>
</evidence>
<feature type="domain" description="Histidine kinase" evidence="12">
    <location>
        <begin position="238"/>
        <end position="458"/>
    </location>
</feature>
<keyword evidence="7 14" id="KW-0418">Kinase</keyword>
<evidence type="ECO:0000256" key="6">
    <source>
        <dbReference type="ARBA" id="ARBA00022692"/>
    </source>
</evidence>
<dbReference type="PRINTS" id="PR00344">
    <property type="entry name" value="BCTRLSENSOR"/>
</dbReference>
<dbReference type="InterPro" id="IPR003660">
    <property type="entry name" value="HAMP_dom"/>
</dbReference>
<dbReference type="GO" id="GO:0016301">
    <property type="term" value="F:kinase activity"/>
    <property type="evidence" value="ECO:0007669"/>
    <property type="project" value="UniProtKB-KW"/>
</dbReference>
<evidence type="ECO:0000256" key="10">
    <source>
        <dbReference type="ARBA" id="ARBA00023136"/>
    </source>
</evidence>
<comment type="subcellular location">
    <subcellularLocation>
        <location evidence="2">Cell membrane</location>
    </subcellularLocation>
</comment>
<dbReference type="EC" id="2.7.13.3" evidence="3"/>